<organism evidence="1 2">
    <name type="scientific">Paenibacillus arenosi</name>
    <dbReference type="NCBI Taxonomy" id="2774142"/>
    <lineage>
        <taxon>Bacteria</taxon>
        <taxon>Bacillati</taxon>
        <taxon>Bacillota</taxon>
        <taxon>Bacilli</taxon>
        <taxon>Bacillales</taxon>
        <taxon>Paenibacillaceae</taxon>
        <taxon>Paenibacillus</taxon>
    </lineage>
</organism>
<proteinExistence type="predicted"/>
<evidence type="ECO:0000313" key="1">
    <source>
        <dbReference type="EMBL" id="MBD8500247.1"/>
    </source>
</evidence>
<comment type="caution">
    <text evidence="1">The sequence shown here is derived from an EMBL/GenBank/DDBJ whole genome shotgun (WGS) entry which is preliminary data.</text>
</comment>
<protein>
    <submittedName>
        <fullName evidence="1">YheC/YheD family protein</fullName>
    </submittedName>
</protein>
<dbReference type="InterPro" id="IPR026838">
    <property type="entry name" value="YheC/D"/>
</dbReference>
<keyword evidence="2" id="KW-1185">Reference proteome</keyword>
<dbReference type="SUPFAM" id="SSF56059">
    <property type="entry name" value="Glutathione synthetase ATP-binding domain-like"/>
    <property type="match status" value="1"/>
</dbReference>
<sequence length="373" mass="42493">MSNSSMYKRIGILFNDRMLRGVAVGKTGQEKLAWYEEAASRHEVIPVYFRLEDVDMHSMQVKAYMRQGKHYVSRKIALPRVIHNRAIYTNPRYDRKIQSIIDRGYILYNQVNRYGKMTIHEILRKDPYLYPFLPETEIASEETIHTLMKRHHSLILKPNNSSVGKGIMKMERTSHGWQAIYPTTPRLGKQRWQQQSTRGDVIPQVILNRIRKAKTTYLVQQTLPLSKHGGRPFDLRVSVQKCSDRNWKITGVVGKVAPTTTFVTNVAQGGAVVPFEQLVGTSLPTFTADVLLNRVSNFSLHIAHVLANTLPHVADFGLDIGISPDGCPLFIECNGRDQRYSFKEAKLLQLWKNTYENPIAYGASLLQSPSSPS</sequence>
<dbReference type="Proteomes" id="UP000634529">
    <property type="component" value="Unassembled WGS sequence"/>
</dbReference>
<evidence type="ECO:0000313" key="2">
    <source>
        <dbReference type="Proteomes" id="UP000634529"/>
    </source>
</evidence>
<dbReference type="Pfam" id="PF14398">
    <property type="entry name" value="ATPgrasp_YheCD"/>
    <property type="match status" value="1"/>
</dbReference>
<dbReference type="RefSeq" id="WP_192026553.1">
    <property type="nucleotide sequence ID" value="NZ_JACYTN010000020.1"/>
</dbReference>
<gene>
    <name evidence="1" type="ORF">IFO66_18295</name>
</gene>
<name>A0ABR9B1T7_9BACL</name>
<dbReference type="EMBL" id="JACYTN010000020">
    <property type="protein sequence ID" value="MBD8500247.1"/>
    <property type="molecule type" value="Genomic_DNA"/>
</dbReference>
<reference evidence="1 2" key="1">
    <citation type="submission" date="2020-09" db="EMBL/GenBank/DDBJ databases">
        <title>Paenibacillus sp. CAU 1523 isolated from sand of Haeundae Beach.</title>
        <authorList>
            <person name="Kim W."/>
        </authorList>
    </citation>
    <scope>NUCLEOTIDE SEQUENCE [LARGE SCALE GENOMIC DNA]</scope>
    <source>
        <strain evidence="1 2">CAU 1523</strain>
    </source>
</reference>
<accession>A0ABR9B1T7</accession>